<dbReference type="GO" id="GO:0003677">
    <property type="term" value="F:DNA binding"/>
    <property type="evidence" value="ECO:0007669"/>
    <property type="project" value="UniProtKB-KW"/>
</dbReference>
<dbReference type="GeneID" id="93795119"/>
<dbReference type="InterPro" id="IPR014284">
    <property type="entry name" value="RNA_pol_sigma-70_dom"/>
</dbReference>
<keyword evidence="3" id="KW-0731">Sigma factor</keyword>
<dbReference type="Pfam" id="PF04542">
    <property type="entry name" value="Sigma70_r2"/>
    <property type="match status" value="1"/>
</dbReference>
<keyword evidence="4" id="KW-0238">DNA-binding</keyword>
<dbReference type="InterPro" id="IPR013325">
    <property type="entry name" value="RNA_pol_sigma_r2"/>
</dbReference>
<dbReference type="Gene3D" id="1.10.10.10">
    <property type="entry name" value="Winged helix-like DNA-binding domain superfamily/Winged helix DNA-binding domain"/>
    <property type="match status" value="1"/>
</dbReference>
<dbReference type="InterPro" id="IPR036388">
    <property type="entry name" value="WH-like_DNA-bd_sf"/>
</dbReference>
<dbReference type="RefSeq" id="WP_012664218.1">
    <property type="nucleotide sequence ID" value="NZ_BKAO01000001.1"/>
</dbReference>
<dbReference type="Proteomes" id="UP000033530">
    <property type="component" value="Unassembled WGS sequence"/>
</dbReference>
<name>A0AAJ0JN28_STACA</name>
<dbReference type="SUPFAM" id="SSF88946">
    <property type="entry name" value="Sigma2 domain of RNA polymerase sigma factors"/>
    <property type="match status" value="1"/>
</dbReference>
<dbReference type="PANTHER" id="PTHR43133">
    <property type="entry name" value="RNA POLYMERASE ECF-TYPE SIGMA FACTO"/>
    <property type="match status" value="1"/>
</dbReference>
<evidence type="ECO:0000256" key="3">
    <source>
        <dbReference type="ARBA" id="ARBA00023082"/>
    </source>
</evidence>
<dbReference type="InterPro" id="IPR007627">
    <property type="entry name" value="RNA_pol_sigma70_r2"/>
</dbReference>
<accession>A0AAJ0JN28</accession>
<dbReference type="SUPFAM" id="SSF88659">
    <property type="entry name" value="Sigma3 and sigma4 domains of RNA polymerase sigma factors"/>
    <property type="match status" value="1"/>
</dbReference>
<evidence type="ECO:0000256" key="4">
    <source>
        <dbReference type="ARBA" id="ARBA00023125"/>
    </source>
</evidence>
<evidence type="ECO:0000259" key="6">
    <source>
        <dbReference type="Pfam" id="PF04542"/>
    </source>
</evidence>
<evidence type="ECO:0000259" key="7">
    <source>
        <dbReference type="Pfam" id="PF08281"/>
    </source>
</evidence>
<sequence>MPQQQDDISSKITLLISRAQADDADAINQLLILLQPLIRQRIQNRSIAVSDCDDLLQDIFLRICRSIDRYKLSARIPFDHFLNRLIKTSKYDYYRKQTRLDKQRQCLIEEAVSQYHVSVSERSIEEKLIMEEKCKDIMTYCKKLSKLEQEVVQYTLDDYSPKEIANKIGINEKAVYNALHRCKKKLLRQFEHYR</sequence>
<keyword evidence="2" id="KW-0805">Transcription regulation</keyword>
<proteinExistence type="inferred from homology"/>
<dbReference type="InterPro" id="IPR039425">
    <property type="entry name" value="RNA_pol_sigma-70-like"/>
</dbReference>
<evidence type="ECO:0000256" key="1">
    <source>
        <dbReference type="ARBA" id="ARBA00010641"/>
    </source>
</evidence>
<protein>
    <submittedName>
        <fullName evidence="8">RNA polymerase sigma factor</fullName>
    </submittedName>
</protein>
<dbReference type="Pfam" id="PF08281">
    <property type="entry name" value="Sigma70_r4_2"/>
    <property type="match status" value="1"/>
</dbReference>
<evidence type="ECO:0000313" key="8">
    <source>
        <dbReference type="EMBL" id="KKB24338.1"/>
    </source>
</evidence>
<feature type="domain" description="RNA polymerase sigma factor 70 region 4 type 2" evidence="7">
    <location>
        <begin position="142"/>
        <end position="186"/>
    </location>
</feature>
<keyword evidence="5" id="KW-0804">Transcription</keyword>
<dbReference type="EMBL" id="LAIU01000011">
    <property type="protein sequence ID" value="KKB24338.1"/>
    <property type="molecule type" value="Genomic_DNA"/>
</dbReference>
<evidence type="ECO:0000256" key="2">
    <source>
        <dbReference type="ARBA" id="ARBA00023015"/>
    </source>
</evidence>
<dbReference type="GO" id="GO:0006352">
    <property type="term" value="P:DNA-templated transcription initiation"/>
    <property type="evidence" value="ECO:0007669"/>
    <property type="project" value="InterPro"/>
</dbReference>
<evidence type="ECO:0000256" key="5">
    <source>
        <dbReference type="ARBA" id="ARBA00023163"/>
    </source>
</evidence>
<comment type="similarity">
    <text evidence="1">Belongs to the sigma-70 factor family. ECF subfamily.</text>
</comment>
<comment type="caution">
    <text evidence="8">The sequence shown here is derived from an EMBL/GenBank/DDBJ whole genome shotgun (WGS) entry which is preliminary data.</text>
</comment>
<dbReference type="GO" id="GO:0016987">
    <property type="term" value="F:sigma factor activity"/>
    <property type="evidence" value="ECO:0007669"/>
    <property type="project" value="UniProtKB-KW"/>
</dbReference>
<dbReference type="InterPro" id="IPR013324">
    <property type="entry name" value="RNA_pol_sigma_r3/r4-like"/>
</dbReference>
<dbReference type="PANTHER" id="PTHR43133:SF8">
    <property type="entry name" value="RNA POLYMERASE SIGMA FACTOR HI_1459-RELATED"/>
    <property type="match status" value="1"/>
</dbReference>
<dbReference type="AlphaFoldDB" id="A0AAJ0JN28"/>
<evidence type="ECO:0000313" key="9">
    <source>
        <dbReference type="Proteomes" id="UP000033530"/>
    </source>
</evidence>
<dbReference type="NCBIfam" id="TIGR02937">
    <property type="entry name" value="sigma70-ECF"/>
    <property type="match status" value="1"/>
</dbReference>
<dbReference type="InterPro" id="IPR013249">
    <property type="entry name" value="RNA_pol_sigma70_r4_t2"/>
</dbReference>
<reference evidence="8 9" key="1">
    <citation type="submission" date="2015-03" db="EMBL/GenBank/DDBJ databases">
        <title>Draft Genome Sequence of S. carnosus subsp. utilis LTH 7013, Isolated from South Tirolean Ham.</title>
        <authorList>
            <person name="Mueller A."/>
            <person name="Huptas C."/>
            <person name="Wenning M."/>
            <person name="Weiss A."/>
            <person name="Schmidt H."/>
        </authorList>
    </citation>
    <scope>NUCLEOTIDE SEQUENCE [LARGE SCALE GENOMIC DNA]</scope>
    <source>
        <strain evidence="8 9">LTH7013</strain>
    </source>
</reference>
<gene>
    <name evidence="8" type="ORF">VV61_12185</name>
</gene>
<feature type="domain" description="RNA polymerase sigma-70 region 2" evidence="6">
    <location>
        <begin position="35"/>
        <end position="99"/>
    </location>
</feature>
<dbReference type="Gene3D" id="1.10.1740.10">
    <property type="match status" value="1"/>
</dbReference>
<organism evidence="8 9">
    <name type="scientific">Staphylococcus carnosus</name>
    <dbReference type="NCBI Taxonomy" id="1281"/>
    <lineage>
        <taxon>Bacteria</taxon>
        <taxon>Bacillati</taxon>
        <taxon>Bacillota</taxon>
        <taxon>Bacilli</taxon>
        <taxon>Bacillales</taxon>
        <taxon>Staphylococcaceae</taxon>
        <taxon>Staphylococcus</taxon>
    </lineage>
</organism>